<dbReference type="RefSeq" id="WP_134262917.1">
    <property type="nucleotide sequence ID" value="NZ_SNSA01000005.1"/>
</dbReference>
<evidence type="ECO:0000313" key="1">
    <source>
        <dbReference type="EMBL" id="TEU27179.1"/>
    </source>
</evidence>
<dbReference type="Proteomes" id="UP000297445">
    <property type="component" value="Unassembled WGS sequence"/>
</dbReference>
<dbReference type="Pfam" id="PF13148">
    <property type="entry name" value="DUF3987"/>
    <property type="match status" value="2"/>
</dbReference>
<dbReference type="AlphaFoldDB" id="A0A5E9PHV7"/>
<gene>
    <name evidence="1" type="ORF">E2R16_12015</name>
</gene>
<dbReference type="InterPro" id="IPR025048">
    <property type="entry name" value="DUF3987"/>
</dbReference>
<accession>A0A5E9PHV7</accession>
<reference evidence="1 2" key="1">
    <citation type="submission" date="2019-03" db="EMBL/GenBank/DDBJ databases">
        <title>Draft genome sequence of an environmental Acinetobacter seifertii from Brazil.</title>
        <authorList>
            <person name="Furlan J.P.R."/>
            <person name="Stehling E.G."/>
        </authorList>
    </citation>
    <scope>NUCLEOTIDE SEQUENCE [LARGE SCALE GENOMIC DNA]</scope>
    <source>
        <strain evidence="1 2">SAb133</strain>
    </source>
</reference>
<proteinExistence type="predicted"/>
<evidence type="ECO:0000313" key="2">
    <source>
        <dbReference type="Proteomes" id="UP000297445"/>
    </source>
</evidence>
<name>A0A5E9PHV7_9GAMM</name>
<organism evidence="1 2">
    <name type="scientific">Acinetobacter seifertii</name>
    <dbReference type="NCBI Taxonomy" id="1530123"/>
    <lineage>
        <taxon>Bacteria</taxon>
        <taxon>Pseudomonadati</taxon>
        <taxon>Pseudomonadota</taxon>
        <taxon>Gammaproteobacteria</taxon>
        <taxon>Moraxellales</taxon>
        <taxon>Moraxellaceae</taxon>
        <taxon>Acinetobacter</taxon>
        <taxon>Acinetobacter calcoaceticus/baumannii complex</taxon>
    </lineage>
</organism>
<sequence>MNLSHLDTHWGEIINLKNDSNIIENPYPHHILPKVVKEACEAASEYVQVPFPLAVHCALGVISHISQGKINAPCNISNSNGMPASLFLVAEGGSGVRKTSCFKLIAKPILDAESKKISDFQRAVRNIKRKKKQNPDLYINDEEMLPTDPTSLFSDITIEKLLNLFIAGELNFASYSTDEASQFFDGFSMKSDSTRANLGALTKLFDSGSCQRNRVTTNDNGTAFNVRLTFNLLGQRAVLQNALLNSTFREQGFLPRFLLVIPESLEGKRIQTTEFRERLKNIENDPRLINFWTRCKKLYDMETKEMLFKVMRLSFSAARVDLDFYNECELLQAKDNIYEYIRPFSSRASEISRRVAANLAFFNGDEEISGEIMKCSCELVRYSLKEWLRYPEIDNSREDDAIKLLKNLIKKAKKMNTNIMLKNFVQKSAPSHLRINSTFDPALQELIDHNYVVKSKLNNKTYITINPSLFK</sequence>
<dbReference type="EMBL" id="SNSA01000005">
    <property type="protein sequence ID" value="TEU27179.1"/>
    <property type="molecule type" value="Genomic_DNA"/>
</dbReference>
<protein>
    <submittedName>
        <fullName evidence="1">DUF3987 domain-containing protein</fullName>
    </submittedName>
</protein>
<comment type="caution">
    <text evidence="1">The sequence shown here is derived from an EMBL/GenBank/DDBJ whole genome shotgun (WGS) entry which is preliminary data.</text>
</comment>